<organism evidence="1 2">
    <name type="scientific">Euplotes crassus</name>
    <dbReference type="NCBI Taxonomy" id="5936"/>
    <lineage>
        <taxon>Eukaryota</taxon>
        <taxon>Sar</taxon>
        <taxon>Alveolata</taxon>
        <taxon>Ciliophora</taxon>
        <taxon>Intramacronucleata</taxon>
        <taxon>Spirotrichea</taxon>
        <taxon>Hypotrichia</taxon>
        <taxon>Euplotida</taxon>
        <taxon>Euplotidae</taxon>
        <taxon>Moneuplotes</taxon>
    </lineage>
</organism>
<protein>
    <recommendedName>
        <fullName evidence="3">NAD(P)-binding domain-containing protein</fullName>
    </recommendedName>
</protein>
<dbReference type="PANTHER" id="PTHR12126:SF11">
    <property type="entry name" value="NADH DEHYDROGENASE [UBIQUINONE] 1 ALPHA SUBCOMPLEX SUBUNIT 9, MITOCHONDRIAL"/>
    <property type="match status" value="1"/>
</dbReference>
<sequence length="375" mass="42462">MLGKSTFAKTRELMRKPKRFYDVQRLHVTDTGRKNALSGIRATVFGGTSPLGAAIGMKLNHFGSICVYPHRATGDFSNPIFRELRVNADLGYKAAIRLMDFTDQNEIDFTLKHSNVAICAIGSRRFYKNQEDFDDANIHVPVTIAKAIRDNPEIKRFIYISAAGADPNSPSRMLRTKWLGEQRVRDIYPDVTVLRPTTIFNTLDPNNSPQGKWGSMLKMFNRTVFRVEGANGLVQPVSFGDIALATINALKDEESIGQAYELGGPHVYTWDEIYEMFHSVTGVKPYIIPLKLETVLEWAHSPKLSSHYRYMGKYWMYPEFLLNESIDITTNPDEKSFADLYIKPVAFATNVKQYVEDILIYNSGAHEVDPQAFNG</sequence>
<accession>A0AAD1XIN7</accession>
<dbReference type="GO" id="GO:0005739">
    <property type="term" value="C:mitochondrion"/>
    <property type="evidence" value="ECO:0007669"/>
    <property type="project" value="TreeGrafter"/>
</dbReference>
<reference evidence="1" key="1">
    <citation type="submission" date="2023-07" db="EMBL/GenBank/DDBJ databases">
        <authorList>
            <consortium name="AG Swart"/>
            <person name="Singh M."/>
            <person name="Singh A."/>
            <person name="Seah K."/>
            <person name="Emmerich C."/>
        </authorList>
    </citation>
    <scope>NUCLEOTIDE SEQUENCE</scope>
    <source>
        <strain evidence="1">DP1</strain>
    </source>
</reference>
<evidence type="ECO:0008006" key="3">
    <source>
        <dbReference type="Google" id="ProtNLM"/>
    </source>
</evidence>
<dbReference type="Gene3D" id="3.40.50.720">
    <property type="entry name" value="NAD(P)-binding Rossmann-like Domain"/>
    <property type="match status" value="1"/>
</dbReference>
<dbReference type="EMBL" id="CAMPGE010014593">
    <property type="protein sequence ID" value="CAI2373255.1"/>
    <property type="molecule type" value="Genomic_DNA"/>
</dbReference>
<proteinExistence type="predicted"/>
<dbReference type="SUPFAM" id="SSF51735">
    <property type="entry name" value="NAD(P)-binding Rossmann-fold domains"/>
    <property type="match status" value="1"/>
</dbReference>
<dbReference type="AlphaFoldDB" id="A0AAD1XIN7"/>
<dbReference type="InterPro" id="IPR036291">
    <property type="entry name" value="NAD(P)-bd_dom_sf"/>
</dbReference>
<comment type="caution">
    <text evidence="1">The sequence shown here is derived from an EMBL/GenBank/DDBJ whole genome shotgun (WGS) entry which is preliminary data.</text>
</comment>
<name>A0AAD1XIN7_EUPCR</name>
<dbReference type="Proteomes" id="UP001295684">
    <property type="component" value="Unassembled WGS sequence"/>
</dbReference>
<evidence type="ECO:0000313" key="1">
    <source>
        <dbReference type="EMBL" id="CAI2373255.1"/>
    </source>
</evidence>
<gene>
    <name evidence="1" type="ORF">ECRASSUSDP1_LOCUS14596</name>
</gene>
<evidence type="ECO:0000313" key="2">
    <source>
        <dbReference type="Proteomes" id="UP001295684"/>
    </source>
</evidence>
<dbReference type="GO" id="GO:0044877">
    <property type="term" value="F:protein-containing complex binding"/>
    <property type="evidence" value="ECO:0007669"/>
    <property type="project" value="TreeGrafter"/>
</dbReference>
<keyword evidence="2" id="KW-1185">Reference proteome</keyword>
<dbReference type="InterPro" id="IPR051207">
    <property type="entry name" value="ComplexI_NDUFA9_subunit"/>
</dbReference>
<dbReference type="PANTHER" id="PTHR12126">
    <property type="entry name" value="NADH-UBIQUINONE OXIDOREDUCTASE 39 KDA SUBUNIT-RELATED"/>
    <property type="match status" value="1"/>
</dbReference>